<dbReference type="InterPro" id="IPR036987">
    <property type="entry name" value="SRA-YDG_sf"/>
</dbReference>
<comment type="caution">
    <text evidence="3">The sequence shown here is derived from an EMBL/GenBank/DDBJ whole genome shotgun (WGS) entry which is preliminary data.</text>
</comment>
<dbReference type="InterPro" id="IPR015947">
    <property type="entry name" value="PUA-like_sf"/>
</dbReference>
<dbReference type="Proteomes" id="UP001055307">
    <property type="component" value="Unassembled WGS sequence"/>
</dbReference>
<dbReference type="GO" id="GO:0061630">
    <property type="term" value="F:ubiquitin protein ligase activity"/>
    <property type="evidence" value="ECO:0007669"/>
    <property type="project" value="TreeGrafter"/>
</dbReference>
<dbReference type="GO" id="GO:0044027">
    <property type="term" value="P:negative regulation of gene expression via chromosomal CpG island methylation"/>
    <property type="evidence" value="ECO:0007669"/>
    <property type="project" value="TreeGrafter"/>
</dbReference>
<dbReference type="PROSITE" id="PS51015">
    <property type="entry name" value="YDG"/>
    <property type="match status" value="1"/>
</dbReference>
<keyword evidence="4" id="KW-1185">Reference proteome</keyword>
<dbReference type="GO" id="GO:0016567">
    <property type="term" value="P:protein ubiquitination"/>
    <property type="evidence" value="ECO:0007669"/>
    <property type="project" value="TreeGrafter"/>
</dbReference>
<dbReference type="CDD" id="cd00085">
    <property type="entry name" value="HNHc"/>
    <property type="match status" value="1"/>
</dbReference>
<sequence>MPTTANETGESTRVNKTLIGSLRGVEVGSLFDSRRALHDAGAHRALQAGIVGRREFGAESIVLSGGYFDDEDHGSSIIYTGAGGRDPKTGRQIADQDFTGHNQALVTSCLNGLLVRVVRGAVHRSPHSPPFGYRYDGLFRVERYWRERGRDGFLICRFQLEAEVGESARADPRPGSELPGEDSTRRTQVTALRVVRDTALGRSIKRLHDYTCQACGIRLLCEGGPYAEAAHVKPLGSPHHGPDRTENILCLCPNHHVLFDNGGFTIEEDLSLRGLTGCLRLARGHSVAAEYLAYHRALWEHSTPGSLN</sequence>
<dbReference type="PANTHER" id="PTHR14140:SF27">
    <property type="entry name" value="OS04G0289800 PROTEIN"/>
    <property type="match status" value="1"/>
</dbReference>
<feature type="domain" description="YDG" evidence="2">
    <location>
        <begin position="20"/>
        <end position="162"/>
    </location>
</feature>
<protein>
    <recommendedName>
        <fullName evidence="2">YDG domain-containing protein</fullName>
    </recommendedName>
</protein>
<accession>A0AAV4ZBC1</accession>
<dbReference type="SMART" id="SM00466">
    <property type="entry name" value="SRA"/>
    <property type="match status" value="1"/>
</dbReference>
<gene>
    <name evidence="3" type="ORF">OICFNHDK_3301</name>
</gene>
<evidence type="ECO:0000313" key="3">
    <source>
        <dbReference type="EMBL" id="GJD40825.1"/>
    </source>
</evidence>
<dbReference type="Pfam" id="PF13391">
    <property type="entry name" value="HNH_2"/>
    <property type="match status" value="1"/>
</dbReference>
<evidence type="ECO:0000259" key="2">
    <source>
        <dbReference type="PROSITE" id="PS51015"/>
    </source>
</evidence>
<evidence type="ECO:0000313" key="4">
    <source>
        <dbReference type="Proteomes" id="UP001055307"/>
    </source>
</evidence>
<feature type="region of interest" description="Disordered" evidence="1">
    <location>
        <begin position="166"/>
        <end position="186"/>
    </location>
</feature>
<name>A0AAV4ZBC1_9HYPH</name>
<dbReference type="SUPFAM" id="SSF88697">
    <property type="entry name" value="PUA domain-like"/>
    <property type="match status" value="1"/>
</dbReference>
<dbReference type="AlphaFoldDB" id="A0AAV4ZBC1"/>
<proteinExistence type="predicted"/>
<dbReference type="EMBL" id="BPQF01000016">
    <property type="protein sequence ID" value="GJD40825.1"/>
    <property type="molecule type" value="Genomic_DNA"/>
</dbReference>
<dbReference type="Gene3D" id="2.30.280.10">
    <property type="entry name" value="SRA-YDG"/>
    <property type="match status" value="1"/>
</dbReference>
<evidence type="ECO:0000256" key="1">
    <source>
        <dbReference type="SAM" id="MobiDB-lite"/>
    </source>
</evidence>
<dbReference type="InterPro" id="IPR003615">
    <property type="entry name" value="HNH_nuc"/>
</dbReference>
<organism evidence="3 4">
    <name type="scientific">Methylobacterium bullatum</name>
    <dbReference type="NCBI Taxonomy" id="570505"/>
    <lineage>
        <taxon>Bacteria</taxon>
        <taxon>Pseudomonadati</taxon>
        <taxon>Pseudomonadota</taxon>
        <taxon>Alphaproteobacteria</taxon>
        <taxon>Hyphomicrobiales</taxon>
        <taxon>Methylobacteriaceae</taxon>
        <taxon>Methylobacterium</taxon>
    </lineage>
</organism>
<reference evidence="3" key="2">
    <citation type="submission" date="2021-08" db="EMBL/GenBank/DDBJ databases">
        <authorList>
            <person name="Tani A."/>
            <person name="Ola A."/>
            <person name="Ogura Y."/>
            <person name="Katsura K."/>
            <person name="Hayashi T."/>
        </authorList>
    </citation>
    <scope>NUCLEOTIDE SEQUENCE</scope>
    <source>
        <strain evidence="3">DSM 21893</strain>
    </source>
</reference>
<dbReference type="RefSeq" id="WP_192214837.1">
    <property type="nucleotide sequence ID" value="NZ_BPQF01000016.1"/>
</dbReference>
<dbReference type="InterPro" id="IPR045134">
    <property type="entry name" value="UHRF1/2-like"/>
</dbReference>
<reference evidence="3" key="1">
    <citation type="journal article" date="2016" name="Front. Microbiol.">
        <title>Genome Sequence of the Piezophilic, Mesophilic Sulfate-Reducing Bacterium Desulfovibrio indicus J2T.</title>
        <authorList>
            <person name="Cao J."/>
            <person name="Maignien L."/>
            <person name="Shao Z."/>
            <person name="Alain K."/>
            <person name="Jebbar M."/>
        </authorList>
    </citation>
    <scope>NUCLEOTIDE SEQUENCE</scope>
    <source>
        <strain evidence="3">DSM 21893</strain>
    </source>
</reference>
<dbReference type="Pfam" id="PF02182">
    <property type="entry name" value="SAD_SRA"/>
    <property type="match status" value="1"/>
</dbReference>
<dbReference type="PANTHER" id="PTHR14140">
    <property type="entry name" value="E3 UBIQUITIN-PROTEIN LIGASE UHRF-RELATED"/>
    <property type="match status" value="1"/>
</dbReference>
<dbReference type="InterPro" id="IPR003105">
    <property type="entry name" value="SRA_YDG"/>
</dbReference>